<evidence type="ECO:0000256" key="5">
    <source>
        <dbReference type="ARBA" id="ARBA00022801"/>
    </source>
</evidence>
<reference evidence="9 10" key="1">
    <citation type="submission" date="2022-08" db="EMBL/GenBank/DDBJ databases">
        <title>Reclassification of Massilia species as members of the genera Telluria, Duganella, Pseudoduganella, Mokoshia gen. nov. and Zemynaea gen. nov. using orthogonal and non-orthogonal genome-based approaches.</title>
        <authorList>
            <person name="Bowman J.P."/>
        </authorList>
    </citation>
    <scope>NUCLEOTIDE SEQUENCE [LARGE SCALE GENOMIC DNA]</scope>
    <source>
        <strain evidence="9 10">JCM 31661</strain>
    </source>
</reference>
<dbReference type="Proteomes" id="UP001206572">
    <property type="component" value="Unassembled WGS sequence"/>
</dbReference>
<evidence type="ECO:0000256" key="6">
    <source>
        <dbReference type="ARBA" id="ARBA00022833"/>
    </source>
</evidence>
<dbReference type="RefSeq" id="WP_258830592.1">
    <property type="nucleotide sequence ID" value="NZ_JANUHA010000038.1"/>
</dbReference>
<proteinExistence type="predicted"/>
<dbReference type="InterPro" id="IPR007484">
    <property type="entry name" value="Peptidase_M28"/>
</dbReference>
<feature type="chain" id="PRO_5046349613" evidence="7">
    <location>
        <begin position="23"/>
        <end position="406"/>
    </location>
</feature>
<organism evidence="9 10">
    <name type="scientific">Massilia agri</name>
    <dbReference type="NCBI Taxonomy" id="1886785"/>
    <lineage>
        <taxon>Bacteria</taxon>
        <taxon>Pseudomonadati</taxon>
        <taxon>Pseudomonadota</taxon>
        <taxon>Betaproteobacteria</taxon>
        <taxon>Burkholderiales</taxon>
        <taxon>Oxalobacteraceae</taxon>
        <taxon>Telluria group</taxon>
        <taxon>Massilia</taxon>
    </lineage>
</organism>
<dbReference type="InterPro" id="IPR012189">
    <property type="entry name" value="Pept_M28E_Ap1"/>
</dbReference>
<keyword evidence="3" id="KW-0479">Metal-binding</keyword>
<gene>
    <name evidence="9" type="ORF">NX780_24960</name>
</gene>
<evidence type="ECO:0000256" key="2">
    <source>
        <dbReference type="ARBA" id="ARBA00022670"/>
    </source>
</evidence>
<keyword evidence="10" id="KW-1185">Reference proteome</keyword>
<sequence>MRSDLLKLCLFSVLCLSLAATAGSASKKRRAWITIGDAAFQKVQMVAPDAVSVGSRQVRAAGLSEKVHAVVLDESRLLAVTGAIHQQMGQCGGFMYHASEAEARAALEARRVALPTPAYAIDQRDVVVPMLAGMQEQHIASTILSLSGFTNRYYASQSGVDAANWLLAAWRELAADRADISVALVTHKAYPQPSVSLTIAGTDLADEKVVVGAHLDSILSFRMSATARAPGADDDASGVASMTEALRALIASGYRPRRTIQVFAYAAEEVGLRGSQEIARGFKQAGQKVAGVLQLDMTNYKGAANDIYLITDYTSSAQNTFVAQLAAAYLPELTVGNDRCGYGCSDHASWDAQGYPVSMPFESSMARDNPAIHTLRDTYENSGGQAAHALKFARLAAAFMVELSGG</sequence>
<keyword evidence="2" id="KW-0645">Protease</keyword>
<keyword evidence="6" id="KW-0862">Zinc</keyword>
<feature type="domain" description="Peptidase M28" evidence="8">
    <location>
        <begin position="198"/>
        <end position="391"/>
    </location>
</feature>
<keyword evidence="1" id="KW-0031">Aminopeptidase</keyword>
<feature type="signal peptide" evidence="7">
    <location>
        <begin position="1"/>
        <end position="22"/>
    </location>
</feature>
<evidence type="ECO:0000256" key="3">
    <source>
        <dbReference type="ARBA" id="ARBA00022723"/>
    </source>
</evidence>
<dbReference type="PANTHER" id="PTHR12147">
    <property type="entry name" value="METALLOPEPTIDASE M28 FAMILY MEMBER"/>
    <property type="match status" value="1"/>
</dbReference>
<dbReference type="Pfam" id="PF04389">
    <property type="entry name" value="Peptidase_M28"/>
    <property type="match status" value="1"/>
</dbReference>
<dbReference type="EMBL" id="JANUHA010000038">
    <property type="protein sequence ID" value="MCS0599599.1"/>
    <property type="molecule type" value="Genomic_DNA"/>
</dbReference>
<dbReference type="PANTHER" id="PTHR12147:SF56">
    <property type="entry name" value="AMINOPEPTIDASE YDR415C-RELATED"/>
    <property type="match status" value="1"/>
</dbReference>
<keyword evidence="4 7" id="KW-0732">Signal</keyword>
<comment type="caution">
    <text evidence="9">The sequence shown here is derived from an EMBL/GenBank/DDBJ whole genome shotgun (WGS) entry which is preliminary data.</text>
</comment>
<dbReference type="InterPro" id="IPR045175">
    <property type="entry name" value="M28_fam"/>
</dbReference>
<dbReference type="PIRSF" id="PIRSF036685">
    <property type="entry name" value="BacLeuNPeptidase"/>
    <property type="match status" value="1"/>
</dbReference>
<name>A0ABT2ATM8_9BURK</name>
<evidence type="ECO:0000313" key="9">
    <source>
        <dbReference type="EMBL" id="MCS0599599.1"/>
    </source>
</evidence>
<evidence type="ECO:0000256" key="4">
    <source>
        <dbReference type="ARBA" id="ARBA00022729"/>
    </source>
</evidence>
<evidence type="ECO:0000259" key="8">
    <source>
        <dbReference type="Pfam" id="PF04389"/>
    </source>
</evidence>
<evidence type="ECO:0000256" key="7">
    <source>
        <dbReference type="SAM" id="SignalP"/>
    </source>
</evidence>
<evidence type="ECO:0000313" key="10">
    <source>
        <dbReference type="Proteomes" id="UP001206572"/>
    </source>
</evidence>
<protein>
    <submittedName>
        <fullName evidence="9">M20/M25/M40 family metallo-hydrolase</fullName>
    </submittedName>
</protein>
<accession>A0ABT2ATM8</accession>
<dbReference type="Gene3D" id="3.40.630.10">
    <property type="entry name" value="Zn peptidases"/>
    <property type="match status" value="1"/>
</dbReference>
<keyword evidence="5" id="KW-0378">Hydrolase</keyword>
<dbReference type="SUPFAM" id="SSF53187">
    <property type="entry name" value="Zn-dependent exopeptidases"/>
    <property type="match status" value="1"/>
</dbReference>
<evidence type="ECO:0000256" key="1">
    <source>
        <dbReference type="ARBA" id="ARBA00022438"/>
    </source>
</evidence>